<evidence type="ECO:0000313" key="2">
    <source>
        <dbReference type="Proteomes" id="UP001186974"/>
    </source>
</evidence>
<sequence>MEVEADDEDLRRALELSMQPASPHSSSPEDDAAVARDPADAAIVDLTEDSFTEDPTANYTDSTTLPSTNATGRDDVGAEQRPKFESDSASKPANTVPGLSALDRKAMEQERLARAQSRFKASTPMPAPKREASISPPAARTTYGRENKRRRVEKPGSNSSLKEVIDLEAHTPLVPSSSSQSLPSSLPWATPSSSHPAT</sequence>
<dbReference type="Proteomes" id="UP001186974">
    <property type="component" value="Unassembled WGS sequence"/>
</dbReference>
<protein>
    <submittedName>
        <fullName evidence="1">Uncharacterized protein</fullName>
    </submittedName>
</protein>
<keyword evidence="2" id="KW-1185">Reference proteome</keyword>
<name>A0ACC3D3V9_9PEZI</name>
<gene>
    <name evidence="1" type="ORF">LTS18_006685</name>
</gene>
<feature type="non-terminal residue" evidence="1">
    <location>
        <position position="198"/>
    </location>
</feature>
<accession>A0ACC3D3V9</accession>
<dbReference type="EMBL" id="JAWDJW010007967">
    <property type="protein sequence ID" value="KAK3061249.1"/>
    <property type="molecule type" value="Genomic_DNA"/>
</dbReference>
<comment type="caution">
    <text evidence="1">The sequence shown here is derived from an EMBL/GenBank/DDBJ whole genome shotgun (WGS) entry which is preliminary data.</text>
</comment>
<evidence type="ECO:0000313" key="1">
    <source>
        <dbReference type="EMBL" id="KAK3061249.1"/>
    </source>
</evidence>
<organism evidence="1 2">
    <name type="scientific">Coniosporium uncinatum</name>
    <dbReference type="NCBI Taxonomy" id="93489"/>
    <lineage>
        <taxon>Eukaryota</taxon>
        <taxon>Fungi</taxon>
        <taxon>Dikarya</taxon>
        <taxon>Ascomycota</taxon>
        <taxon>Pezizomycotina</taxon>
        <taxon>Dothideomycetes</taxon>
        <taxon>Dothideomycetes incertae sedis</taxon>
        <taxon>Coniosporium</taxon>
    </lineage>
</organism>
<proteinExistence type="predicted"/>
<reference evidence="1" key="1">
    <citation type="submission" date="2024-09" db="EMBL/GenBank/DDBJ databases">
        <title>Black Yeasts Isolated from many extreme environments.</title>
        <authorList>
            <person name="Coleine C."/>
            <person name="Stajich J.E."/>
            <person name="Selbmann L."/>
        </authorList>
    </citation>
    <scope>NUCLEOTIDE SEQUENCE</scope>
    <source>
        <strain evidence="1">CCFEE 5737</strain>
    </source>
</reference>